<name>A0A3G4ZPB9_9VIRU</name>
<protein>
    <submittedName>
        <fullName evidence="1">Uncharacterized protein</fullName>
    </submittedName>
</protein>
<proteinExistence type="predicted"/>
<reference evidence="1" key="1">
    <citation type="submission" date="2018-10" db="EMBL/GenBank/DDBJ databases">
        <title>Hidden diversity of soil giant viruses.</title>
        <authorList>
            <person name="Schulz F."/>
            <person name="Alteio L."/>
            <person name="Goudeau D."/>
            <person name="Ryan E.M."/>
            <person name="Malmstrom R.R."/>
            <person name="Blanchard J."/>
            <person name="Woyke T."/>
        </authorList>
    </citation>
    <scope>NUCLEOTIDE SEQUENCE</scope>
    <source>
        <strain evidence="1">TEV1</strain>
    </source>
</reference>
<accession>A0A3G4ZPB9</accession>
<dbReference type="EMBL" id="MK071983">
    <property type="protein sequence ID" value="AYV76254.1"/>
    <property type="molecule type" value="Genomic_DNA"/>
</dbReference>
<sequence length="546" mass="64282">MDSVSTYYKYYKYKLKLRKLNKKYKYKYQQNGGNSDIDQSSDSDNIEYYVRMKILKKYKRQIHPPLVSPNKFTDLVMIENTINIPYNKRGSEDIGLYYADDYIKLKGYNDKLWRHVLGLVNPYYWDVRTLGAFFKGLDNSKPSDLMNSFFEGPTFPDCGNVLQAVLYQYILNIVGEDKFNELFGKPLTQFVITKWVYEPFVSESKKEPIGNPLFFLLDKIYDNDTNKSFDFATLRHGDMLYIQGVPDYKHKHLCGFRSGENLLCVKPNDVDEIRFIGFGPITMANGPLTYEEIRRLLIYFYNENQSFETLYRMKQMDSNNNILKKALKLKNDKKPNDYIIGGIQVVVRLNKDKLHKFINNENGYIPWYSDITMSHTKPSGIIQYDIVNSPSNLTDAGVNMIYNENYKYGHVLEKFAYKICTSLDYPIGLVICDDKFNKRYLLSIVKFINSHNKKILFIDDIFLEREEFSNLDQYDLIILYDIDTTDRIGSEVYKIILKMIFNTENSYKQNIGLIVMDKNCVNTLQYHLPYYINYNDKYADCFVVLK</sequence>
<gene>
    <name evidence="1" type="ORF">Terrestrivirus5_76</name>
</gene>
<evidence type="ECO:0000313" key="1">
    <source>
        <dbReference type="EMBL" id="AYV76254.1"/>
    </source>
</evidence>
<organism evidence="1">
    <name type="scientific">Terrestrivirus sp</name>
    <dbReference type="NCBI Taxonomy" id="2487775"/>
    <lineage>
        <taxon>Viruses</taxon>
        <taxon>Varidnaviria</taxon>
        <taxon>Bamfordvirae</taxon>
        <taxon>Nucleocytoviricota</taxon>
        <taxon>Megaviricetes</taxon>
        <taxon>Imitervirales</taxon>
        <taxon>Mimiviridae</taxon>
        <taxon>Klosneuvirinae</taxon>
    </lineage>
</organism>